<reference evidence="2 3" key="1">
    <citation type="submission" date="2019-07" db="EMBL/GenBank/DDBJ databases">
        <title>Rhodococcus cavernicolus sp. nov., isolated from a cave.</title>
        <authorList>
            <person name="Lee S.D."/>
        </authorList>
    </citation>
    <scope>NUCLEOTIDE SEQUENCE [LARGE SCALE GENOMIC DNA]</scope>
    <source>
        <strain evidence="2 3">C1-24</strain>
    </source>
</reference>
<organism evidence="2 3">
    <name type="scientific">Antrihabitans cavernicola</name>
    <dbReference type="NCBI Taxonomy" id="2495913"/>
    <lineage>
        <taxon>Bacteria</taxon>
        <taxon>Bacillati</taxon>
        <taxon>Actinomycetota</taxon>
        <taxon>Actinomycetes</taxon>
        <taxon>Mycobacteriales</taxon>
        <taxon>Nocardiaceae</taxon>
        <taxon>Antrihabitans</taxon>
    </lineage>
</organism>
<name>A0A5A7S4B8_9NOCA</name>
<dbReference type="Proteomes" id="UP000322244">
    <property type="component" value="Unassembled WGS sequence"/>
</dbReference>
<evidence type="ECO:0000256" key="1">
    <source>
        <dbReference type="SAM" id="MobiDB-lite"/>
    </source>
</evidence>
<proteinExistence type="predicted"/>
<keyword evidence="3" id="KW-1185">Reference proteome</keyword>
<dbReference type="EMBL" id="VLNY01000015">
    <property type="protein sequence ID" value="KAA0019423.1"/>
    <property type="molecule type" value="Genomic_DNA"/>
</dbReference>
<dbReference type="RefSeq" id="WP_149432519.1">
    <property type="nucleotide sequence ID" value="NZ_VLNY01000015.1"/>
</dbReference>
<comment type="caution">
    <text evidence="2">The sequence shown here is derived from an EMBL/GenBank/DDBJ whole genome shotgun (WGS) entry which is preliminary data.</text>
</comment>
<accession>A0A5A7S4B8</accession>
<protein>
    <recommendedName>
        <fullName evidence="4">LppU protein</fullName>
    </recommendedName>
</protein>
<evidence type="ECO:0008006" key="4">
    <source>
        <dbReference type="Google" id="ProtNLM"/>
    </source>
</evidence>
<dbReference type="PROSITE" id="PS51257">
    <property type="entry name" value="PROKAR_LIPOPROTEIN"/>
    <property type="match status" value="1"/>
</dbReference>
<dbReference type="AlphaFoldDB" id="A0A5A7S4B8"/>
<gene>
    <name evidence="2" type="ORF">FOY51_22510</name>
</gene>
<feature type="compositionally biased region" description="Polar residues" evidence="1">
    <location>
        <begin position="46"/>
        <end position="68"/>
    </location>
</feature>
<evidence type="ECO:0000313" key="2">
    <source>
        <dbReference type="EMBL" id="KAA0019423.1"/>
    </source>
</evidence>
<feature type="region of interest" description="Disordered" evidence="1">
    <location>
        <begin position="45"/>
        <end position="78"/>
    </location>
</feature>
<dbReference type="OrthoDB" id="3701210at2"/>
<evidence type="ECO:0000313" key="3">
    <source>
        <dbReference type="Proteomes" id="UP000322244"/>
    </source>
</evidence>
<sequence>MPARNARLRAVFLTFVAILALIVSGCGSEVTGSAQPVAGGLIDATAPTTKAPNSKPSAPTRTKPSAPTGQIGRDTGGDVDFEVAIGECVRLGGTVTDATIDHAACGSNDSNYKVIAKAPTNAQCVSDADSYYYETLGGEEQGALCLDIDWVVGGCMDLSGDDPQRMDCSATTSDGVKVAEIQQNVDDVDGCPTSGGFLYEARRFVVCTDDL</sequence>